<dbReference type="NCBIfam" id="TIGR00670">
    <property type="entry name" value="asp_carb_tr"/>
    <property type="match status" value="1"/>
</dbReference>
<dbReference type="PRINTS" id="PR00101">
    <property type="entry name" value="ATCASE"/>
</dbReference>
<dbReference type="EC" id="2.1.3.2" evidence="7"/>
<evidence type="ECO:0000256" key="2">
    <source>
        <dbReference type="ARBA" id="ARBA00008896"/>
    </source>
</evidence>
<feature type="binding site" evidence="7">
    <location>
        <position position="126"/>
    </location>
    <ligand>
        <name>carbamoyl phosphate</name>
        <dbReference type="ChEBI" id="CHEBI:58228"/>
    </ligand>
</feature>
<dbReference type="Proteomes" id="UP000019243">
    <property type="component" value="Unassembled WGS sequence"/>
</dbReference>
<evidence type="ECO:0000256" key="4">
    <source>
        <dbReference type="ARBA" id="ARBA00022975"/>
    </source>
</evidence>
<dbReference type="PRINTS" id="PR00100">
    <property type="entry name" value="AOTCASE"/>
</dbReference>
<dbReference type="STRING" id="1265861.BCAMP_09975"/>
<dbReference type="HAMAP" id="MF_00001">
    <property type="entry name" value="Asp_carb_tr"/>
    <property type="match status" value="1"/>
</dbReference>
<feature type="binding site" evidence="7">
    <location>
        <position position="49"/>
    </location>
    <ligand>
        <name>carbamoyl phosphate</name>
        <dbReference type="ChEBI" id="CHEBI:58228"/>
    </ligand>
</feature>
<evidence type="ECO:0000256" key="6">
    <source>
        <dbReference type="ARBA" id="ARBA00048859"/>
    </source>
</evidence>
<feature type="binding site" evidence="7">
    <location>
        <position position="211"/>
    </location>
    <ligand>
        <name>L-aspartate</name>
        <dbReference type="ChEBI" id="CHEBI:29991"/>
    </ligand>
</feature>
<dbReference type="RefSeq" id="WP_035315165.1">
    <property type="nucleotide sequence ID" value="NZ_AODH01000041.1"/>
</dbReference>
<dbReference type="Pfam" id="PF00185">
    <property type="entry name" value="OTCace"/>
    <property type="match status" value="1"/>
</dbReference>
<keyword evidence="4 7" id="KW-0665">Pyrimidine biosynthesis</keyword>
<dbReference type="FunFam" id="3.40.50.1370:FF:000011">
    <property type="entry name" value="Aspartate carbamoyltransferase"/>
    <property type="match status" value="1"/>
</dbReference>
<evidence type="ECO:0000259" key="8">
    <source>
        <dbReference type="Pfam" id="PF00185"/>
    </source>
</evidence>
<evidence type="ECO:0000256" key="5">
    <source>
        <dbReference type="ARBA" id="ARBA00043884"/>
    </source>
</evidence>
<protein>
    <recommendedName>
        <fullName evidence="7">Aspartate carbamoyltransferase</fullName>
        <ecNumber evidence="7">2.1.3.2</ecNumber>
    </recommendedName>
    <alternativeName>
        <fullName evidence="7">Aspartate transcarbamylase</fullName>
        <shortName evidence="7">ATCase</shortName>
    </alternativeName>
</protein>
<keyword evidence="11" id="KW-1185">Reference proteome</keyword>
<dbReference type="PROSITE" id="PS00097">
    <property type="entry name" value="CARBAMOYLTRANSFERASE"/>
    <property type="match status" value="1"/>
</dbReference>
<evidence type="ECO:0000256" key="3">
    <source>
        <dbReference type="ARBA" id="ARBA00022679"/>
    </source>
</evidence>
<dbReference type="AlphaFoldDB" id="W7CL93"/>
<dbReference type="PANTHER" id="PTHR45753">
    <property type="entry name" value="ORNITHINE CARBAMOYLTRANSFERASE, MITOCHONDRIAL"/>
    <property type="match status" value="1"/>
</dbReference>
<comment type="subunit">
    <text evidence="7">Heterododecamer (2C3:3R2) of six catalytic PyrB chains organized as two trimers (C3), and six regulatory PyrI chains organized as three dimers (R2).</text>
</comment>
<feature type="binding site" evidence="7">
    <location>
        <position position="129"/>
    </location>
    <ligand>
        <name>carbamoyl phosphate</name>
        <dbReference type="ChEBI" id="CHEBI:58228"/>
    </ligand>
</feature>
<dbReference type="GO" id="GO:0006520">
    <property type="term" value="P:amino acid metabolic process"/>
    <property type="evidence" value="ECO:0007669"/>
    <property type="project" value="InterPro"/>
</dbReference>
<feature type="domain" description="Aspartate/ornithine carbamoyltransferase carbamoyl-P binding" evidence="9">
    <location>
        <begin position="2"/>
        <end position="139"/>
    </location>
</feature>
<evidence type="ECO:0000256" key="7">
    <source>
        <dbReference type="HAMAP-Rule" id="MF_00001"/>
    </source>
</evidence>
<comment type="pathway">
    <text evidence="1 7">Pyrimidine metabolism; UMP biosynthesis via de novo pathway; (S)-dihydroorotate from bicarbonate: step 2/3.</text>
</comment>
<dbReference type="GO" id="GO:0005829">
    <property type="term" value="C:cytosol"/>
    <property type="evidence" value="ECO:0007669"/>
    <property type="project" value="TreeGrafter"/>
</dbReference>
<keyword evidence="3 7" id="KW-0808">Transferase</keyword>
<organism evidence="10 11">
    <name type="scientific">Brochothrix campestris FSL F6-1037</name>
    <dbReference type="NCBI Taxonomy" id="1265861"/>
    <lineage>
        <taxon>Bacteria</taxon>
        <taxon>Bacillati</taxon>
        <taxon>Bacillota</taxon>
        <taxon>Bacilli</taxon>
        <taxon>Bacillales</taxon>
        <taxon>Listeriaceae</taxon>
        <taxon>Brochothrix</taxon>
    </lineage>
</organism>
<feature type="binding site" evidence="7">
    <location>
        <position position="252"/>
    </location>
    <ligand>
        <name>carbamoyl phosphate</name>
        <dbReference type="ChEBI" id="CHEBI:58228"/>
    </ligand>
</feature>
<dbReference type="InterPro" id="IPR036901">
    <property type="entry name" value="Asp/Orn_carbamoylTrfase_sf"/>
</dbReference>
<dbReference type="Pfam" id="PF02729">
    <property type="entry name" value="OTCace_N"/>
    <property type="match status" value="1"/>
</dbReference>
<gene>
    <name evidence="7 10" type="primary">pyrB</name>
    <name evidence="10" type="ORF">BCAMP_09975</name>
</gene>
<accession>W7CL93</accession>
<dbReference type="InterPro" id="IPR006130">
    <property type="entry name" value="Asp/Orn_carbamoylTrfase"/>
</dbReference>
<name>W7CL93_9LIST</name>
<dbReference type="UniPathway" id="UPA00070">
    <property type="reaction ID" value="UER00116"/>
</dbReference>
<proteinExistence type="inferred from homology"/>
<reference evidence="10 11" key="1">
    <citation type="submission" date="2012-12" db="EMBL/GenBank/DDBJ databases">
        <title>Novel taxa of Listeriaceae from agricultural environments in the United States.</title>
        <authorList>
            <person name="den Bakker H.C."/>
            <person name="Allred A."/>
            <person name="Warchocki S."/>
            <person name="Wright E.M."/>
            <person name="Burrell A."/>
            <person name="Nightingale K.K."/>
            <person name="Kephart D."/>
            <person name="Wiedmann M."/>
        </authorList>
    </citation>
    <scope>NUCLEOTIDE SEQUENCE [LARGE SCALE GENOMIC DNA]</scope>
    <source>
        <strain evidence="10 11">FSL F6-1037</strain>
    </source>
</reference>
<comment type="similarity">
    <text evidence="2 7">Belongs to the aspartate/ornithine carbamoyltransferase superfamily. ATCase family.</text>
</comment>
<evidence type="ECO:0000313" key="10">
    <source>
        <dbReference type="EMBL" id="EUJ37350.1"/>
    </source>
</evidence>
<feature type="binding site" evidence="7">
    <location>
        <position position="48"/>
    </location>
    <ligand>
        <name>carbamoyl phosphate</name>
        <dbReference type="ChEBI" id="CHEBI:58228"/>
    </ligand>
</feature>
<feature type="binding site" evidence="7">
    <location>
        <position position="253"/>
    </location>
    <ligand>
        <name>carbamoyl phosphate</name>
        <dbReference type="ChEBI" id="CHEBI:58228"/>
    </ligand>
</feature>
<dbReference type="GO" id="GO:0006207">
    <property type="term" value="P:'de novo' pyrimidine nucleobase biosynthetic process"/>
    <property type="evidence" value="ECO:0007669"/>
    <property type="project" value="InterPro"/>
</dbReference>
<evidence type="ECO:0000259" key="9">
    <source>
        <dbReference type="Pfam" id="PF02729"/>
    </source>
</evidence>
<dbReference type="OrthoDB" id="9774690at2"/>
<dbReference type="GO" id="GO:0044205">
    <property type="term" value="P:'de novo' UMP biosynthetic process"/>
    <property type="evidence" value="ECO:0007669"/>
    <property type="project" value="UniProtKB-UniRule"/>
</dbReference>
<comment type="caution">
    <text evidence="10">The sequence shown here is derived from an EMBL/GenBank/DDBJ whole genome shotgun (WGS) entry which is preliminary data.</text>
</comment>
<feature type="binding site" evidence="7">
    <location>
        <position position="98"/>
    </location>
    <ligand>
        <name>carbamoyl phosphate</name>
        <dbReference type="ChEBI" id="CHEBI:58228"/>
    </ligand>
</feature>
<dbReference type="GO" id="GO:0004070">
    <property type="term" value="F:aspartate carbamoyltransferase activity"/>
    <property type="evidence" value="ECO:0007669"/>
    <property type="project" value="UniProtKB-UniRule"/>
</dbReference>
<dbReference type="InterPro" id="IPR006132">
    <property type="entry name" value="Asp/Orn_carbamoyltranf_P-bd"/>
</dbReference>
<feature type="binding site" evidence="7">
    <location>
        <position position="76"/>
    </location>
    <ligand>
        <name>L-aspartate</name>
        <dbReference type="ChEBI" id="CHEBI:29991"/>
    </ligand>
</feature>
<dbReference type="EMBL" id="AODH01000041">
    <property type="protein sequence ID" value="EUJ37350.1"/>
    <property type="molecule type" value="Genomic_DNA"/>
</dbReference>
<dbReference type="GO" id="GO:0016597">
    <property type="term" value="F:amino acid binding"/>
    <property type="evidence" value="ECO:0007669"/>
    <property type="project" value="InterPro"/>
</dbReference>
<dbReference type="NCBIfam" id="NF002032">
    <property type="entry name" value="PRK00856.1"/>
    <property type="match status" value="1"/>
</dbReference>
<comment type="catalytic activity">
    <reaction evidence="6 7">
        <text>carbamoyl phosphate + L-aspartate = N-carbamoyl-L-aspartate + phosphate + H(+)</text>
        <dbReference type="Rhea" id="RHEA:20013"/>
        <dbReference type="ChEBI" id="CHEBI:15378"/>
        <dbReference type="ChEBI" id="CHEBI:29991"/>
        <dbReference type="ChEBI" id="CHEBI:32814"/>
        <dbReference type="ChEBI" id="CHEBI:43474"/>
        <dbReference type="ChEBI" id="CHEBI:58228"/>
        <dbReference type="EC" id="2.1.3.2"/>
    </reaction>
</comment>
<feature type="domain" description="Aspartate/ornithine carbamoyltransferase Asp/Orn-binding" evidence="8">
    <location>
        <begin position="146"/>
        <end position="289"/>
    </location>
</feature>
<evidence type="ECO:0000313" key="11">
    <source>
        <dbReference type="Proteomes" id="UP000019243"/>
    </source>
</evidence>
<dbReference type="InterPro" id="IPR002082">
    <property type="entry name" value="Asp_carbamoyltransf"/>
</dbReference>
<sequence length="292" mass="32709">MKHFVAIEQLSVNDIHQLLDRALAFKQGEVVKPQPRFIANLFFENSTRTHLSFEVAQRRLGMQVLPFDASQSSISKGETLYDTLLTLEAIGVEAVVIRHSENNYYEPLVDKLKMSIINGGDGSGHHPSQSLLDVMTIREEFGTIAGLKILISGDLAHSRVARSNAYVLQQLGAELFFSGPAALYDESFNTYGSYCEIDEAIAEMDVVMLLRVQHERHQNNNDDTKTDYHAQFGLTNERAQQMKATAIIMHPSPVNRGVEIADELVESKRSRIVTQMQNGVYARMAILEAITQ</sequence>
<feature type="binding site" evidence="7">
    <location>
        <position position="159"/>
    </location>
    <ligand>
        <name>L-aspartate</name>
        <dbReference type="ChEBI" id="CHEBI:29991"/>
    </ligand>
</feature>
<dbReference type="SUPFAM" id="SSF53671">
    <property type="entry name" value="Aspartate/ornithine carbamoyltransferase"/>
    <property type="match status" value="1"/>
</dbReference>
<dbReference type="Gene3D" id="3.40.50.1370">
    <property type="entry name" value="Aspartate/ornithine carbamoyltransferase"/>
    <property type="match status" value="2"/>
</dbReference>
<evidence type="ECO:0000256" key="1">
    <source>
        <dbReference type="ARBA" id="ARBA00004852"/>
    </source>
</evidence>
<dbReference type="InterPro" id="IPR006131">
    <property type="entry name" value="Asp_carbamoyltransf_Asp/Orn-bd"/>
</dbReference>
<dbReference type="PATRIC" id="fig|1265861.3.peg.1957"/>
<comment type="function">
    <text evidence="5 7">Catalyzes the condensation of carbamoyl phosphate and aspartate to form carbamoyl aspartate and inorganic phosphate, the committed step in the de novo pyrimidine nucleotide biosynthesis pathway.</text>
</comment>
<dbReference type="PANTHER" id="PTHR45753:SF6">
    <property type="entry name" value="ASPARTATE CARBAMOYLTRANSFERASE"/>
    <property type="match status" value="1"/>
</dbReference>